<name>A0ABW5IC87_9PSEU</name>
<organism evidence="1 2">
    <name type="scientific">Amycolatopsis albidoflavus</name>
    <dbReference type="NCBI Taxonomy" id="102226"/>
    <lineage>
        <taxon>Bacteria</taxon>
        <taxon>Bacillati</taxon>
        <taxon>Actinomycetota</taxon>
        <taxon>Actinomycetes</taxon>
        <taxon>Pseudonocardiales</taxon>
        <taxon>Pseudonocardiaceae</taxon>
        <taxon>Amycolatopsis</taxon>
    </lineage>
</organism>
<protein>
    <submittedName>
        <fullName evidence="1">Uncharacterized protein</fullName>
    </submittedName>
</protein>
<proteinExistence type="predicted"/>
<sequence length="77" mass="7828">MLVVAASVELFGGFQELEGGLDESSAVCEVGTGGVEPLGEATSFCADIAEFGFDLGLRQCAVGGEVDQVLLLGVEFA</sequence>
<dbReference type="Proteomes" id="UP001597542">
    <property type="component" value="Unassembled WGS sequence"/>
</dbReference>
<dbReference type="EMBL" id="JBHUKQ010000023">
    <property type="protein sequence ID" value="MFD2486566.1"/>
    <property type="molecule type" value="Genomic_DNA"/>
</dbReference>
<keyword evidence="2" id="KW-1185">Reference proteome</keyword>
<reference evidence="2" key="1">
    <citation type="journal article" date="2019" name="Int. J. Syst. Evol. Microbiol.">
        <title>The Global Catalogue of Microorganisms (GCM) 10K type strain sequencing project: providing services to taxonomists for standard genome sequencing and annotation.</title>
        <authorList>
            <consortium name="The Broad Institute Genomics Platform"/>
            <consortium name="The Broad Institute Genome Sequencing Center for Infectious Disease"/>
            <person name="Wu L."/>
            <person name="Ma J."/>
        </authorList>
    </citation>
    <scope>NUCLEOTIDE SEQUENCE [LARGE SCALE GENOMIC DNA]</scope>
    <source>
        <strain evidence="2">CGMCC 4.7638</strain>
    </source>
</reference>
<dbReference type="RefSeq" id="WP_344280780.1">
    <property type="nucleotide sequence ID" value="NZ_BAAAHV010000017.1"/>
</dbReference>
<comment type="caution">
    <text evidence="1">The sequence shown here is derived from an EMBL/GenBank/DDBJ whole genome shotgun (WGS) entry which is preliminary data.</text>
</comment>
<evidence type="ECO:0000313" key="2">
    <source>
        <dbReference type="Proteomes" id="UP001597542"/>
    </source>
</evidence>
<accession>A0ABW5IC87</accession>
<evidence type="ECO:0000313" key="1">
    <source>
        <dbReference type="EMBL" id="MFD2486566.1"/>
    </source>
</evidence>
<gene>
    <name evidence="1" type="ORF">ACFSUT_40275</name>
</gene>